<sequence>MFQWRTFEKENIMKKLSFYIVALIFLSAAFMPARAQIVVKTKPLRPRVVVVKPAQPGSNYVWIAGHWVVKNHRYVWKKGRWVKARPHQKWLNGHWKKNRRGWVWVPGRWMKI</sequence>
<evidence type="ECO:0000313" key="1">
    <source>
        <dbReference type="EMBL" id="HHM01643.1"/>
    </source>
</evidence>
<organism evidence="1">
    <name type="scientific">Caldithrix abyssi</name>
    <dbReference type="NCBI Taxonomy" id="187145"/>
    <lineage>
        <taxon>Bacteria</taxon>
        <taxon>Pseudomonadati</taxon>
        <taxon>Calditrichota</taxon>
        <taxon>Calditrichia</taxon>
        <taxon>Calditrichales</taxon>
        <taxon>Calditrichaceae</taxon>
        <taxon>Caldithrix</taxon>
    </lineage>
</organism>
<dbReference type="InterPro" id="IPR024447">
    <property type="entry name" value="YXWGXW_rpt"/>
</dbReference>
<dbReference type="AlphaFoldDB" id="A0A7V5VEF0"/>
<proteinExistence type="predicted"/>
<comment type="caution">
    <text evidence="1">The sequence shown here is derived from an EMBL/GenBank/DDBJ whole genome shotgun (WGS) entry which is preliminary data.</text>
</comment>
<dbReference type="Proteomes" id="UP000885771">
    <property type="component" value="Unassembled WGS sequence"/>
</dbReference>
<dbReference type="Pfam" id="PF12779">
    <property type="entry name" value="WXXGXW"/>
    <property type="match status" value="2"/>
</dbReference>
<accession>A0A7V5VEF0</accession>
<name>A0A7V5VEF0_CALAY</name>
<protein>
    <recommendedName>
        <fullName evidence="2">YXWGXW repeat-containing protein</fullName>
    </recommendedName>
</protein>
<evidence type="ECO:0008006" key="2">
    <source>
        <dbReference type="Google" id="ProtNLM"/>
    </source>
</evidence>
<reference evidence="1" key="1">
    <citation type="journal article" date="2020" name="mSystems">
        <title>Genome- and Community-Level Interaction Insights into Carbon Utilization and Element Cycling Functions of Hydrothermarchaeota in Hydrothermal Sediment.</title>
        <authorList>
            <person name="Zhou Z."/>
            <person name="Liu Y."/>
            <person name="Xu W."/>
            <person name="Pan J."/>
            <person name="Luo Z.H."/>
            <person name="Li M."/>
        </authorList>
    </citation>
    <scope>NUCLEOTIDE SEQUENCE [LARGE SCALE GENOMIC DNA]</scope>
    <source>
        <strain evidence="1">HyVt-460</strain>
    </source>
</reference>
<gene>
    <name evidence="1" type="ORF">ENJ15_01420</name>
</gene>
<dbReference type="EMBL" id="DRLI01000053">
    <property type="protein sequence ID" value="HHM01643.1"/>
    <property type="molecule type" value="Genomic_DNA"/>
</dbReference>